<feature type="transmembrane region" description="Helical" evidence="10">
    <location>
        <begin position="108"/>
        <end position="128"/>
    </location>
</feature>
<dbReference type="GO" id="GO:0015031">
    <property type="term" value="P:protein transport"/>
    <property type="evidence" value="ECO:0007669"/>
    <property type="project" value="UniProtKB-KW"/>
</dbReference>
<evidence type="ECO:0000313" key="12">
    <source>
        <dbReference type="EMBL" id="TIA93587.1"/>
    </source>
</evidence>
<evidence type="ECO:0000256" key="5">
    <source>
        <dbReference type="ARBA" id="ARBA00022989"/>
    </source>
</evidence>
<sequence>MSARYNQDSQLRDRASLLGSHQEQRSDSPFYSHTRPTQEMENQNDQHLEGLSSKVRLLKDITLNIGQEARDSAIELGSMNDSFESTGSLLSGTMSRLKHMSRKQGGRCWVYTTFFFIVFWIFIITWLVRR</sequence>
<evidence type="ECO:0000256" key="6">
    <source>
        <dbReference type="ARBA" id="ARBA00023034"/>
    </source>
</evidence>
<evidence type="ECO:0000259" key="11">
    <source>
        <dbReference type="PROSITE" id="PS50192"/>
    </source>
</evidence>
<keyword evidence="5 10" id="KW-1133">Transmembrane helix</keyword>
<protein>
    <recommendedName>
        <fullName evidence="11">t-SNARE coiled-coil homology domain-containing protein</fullName>
    </recommendedName>
</protein>
<dbReference type="CDD" id="cd15853">
    <property type="entry name" value="SNARE_Bet1"/>
    <property type="match status" value="1"/>
</dbReference>
<proteinExistence type="predicted"/>
<evidence type="ECO:0000256" key="10">
    <source>
        <dbReference type="SAM" id="Phobius"/>
    </source>
</evidence>
<keyword evidence="7 10" id="KW-0472">Membrane</keyword>
<keyword evidence="13" id="KW-1185">Reference proteome</keyword>
<accession>A0A4T0FX64</accession>
<organism evidence="12 13">
    <name type="scientific">Wallemia hederae</name>
    <dbReference type="NCBI Taxonomy" id="1540922"/>
    <lineage>
        <taxon>Eukaryota</taxon>
        <taxon>Fungi</taxon>
        <taxon>Dikarya</taxon>
        <taxon>Basidiomycota</taxon>
        <taxon>Wallemiomycotina</taxon>
        <taxon>Wallemiomycetes</taxon>
        <taxon>Wallemiales</taxon>
        <taxon>Wallemiaceae</taxon>
        <taxon>Wallemia</taxon>
    </lineage>
</organism>
<evidence type="ECO:0000313" key="13">
    <source>
        <dbReference type="Proteomes" id="UP000310189"/>
    </source>
</evidence>
<dbReference type="OrthoDB" id="261831at2759"/>
<feature type="domain" description="T-SNARE coiled-coil homology" evidence="11">
    <location>
        <begin position="38"/>
        <end position="100"/>
    </location>
</feature>
<gene>
    <name evidence="12" type="ORF">E3P99_00063</name>
</gene>
<dbReference type="EMBL" id="SPNW01000001">
    <property type="protein sequence ID" value="TIA93587.1"/>
    <property type="molecule type" value="Genomic_DNA"/>
</dbReference>
<evidence type="ECO:0000256" key="1">
    <source>
        <dbReference type="ARBA" id="ARBA00004394"/>
    </source>
</evidence>
<evidence type="ECO:0000256" key="4">
    <source>
        <dbReference type="ARBA" id="ARBA00022927"/>
    </source>
</evidence>
<comment type="subcellular location">
    <subcellularLocation>
        <location evidence="8">Endomembrane system</location>
        <topology evidence="8">Single-pass type IV membrane protein</topology>
    </subcellularLocation>
    <subcellularLocation>
        <location evidence="1">Golgi apparatus membrane</location>
    </subcellularLocation>
</comment>
<dbReference type="InterPro" id="IPR039899">
    <property type="entry name" value="BET1_SNARE"/>
</dbReference>
<dbReference type="Gene3D" id="1.20.5.110">
    <property type="match status" value="1"/>
</dbReference>
<keyword evidence="3 10" id="KW-0812">Transmembrane</keyword>
<dbReference type="PANTHER" id="PTHR12791">
    <property type="entry name" value="GOLGI SNARE BET1-RELATED"/>
    <property type="match status" value="1"/>
</dbReference>
<evidence type="ECO:0000256" key="8">
    <source>
        <dbReference type="ARBA" id="ARBA00046280"/>
    </source>
</evidence>
<comment type="caution">
    <text evidence="12">The sequence shown here is derived from an EMBL/GenBank/DDBJ whole genome shotgun (WGS) entry which is preliminary data.</text>
</comment>
<feature type="region of interest" description="Disordered" evidence="9">
    <location>
        <begin position="18"/>
        <end position="45"/>
    </location>
</feature>
<feature type="compositionally biased region" description="Polar residues" evidence="9">
    <location>
        <begin position="27"/>
        <end position="45"/>
    </location>
</feature>
<evidence type="ECO:0000256" key="2">
    <source>
        <dbReference type="ARBA" id="ARBA00022448"/>
    </source>
</evidence>
<reference evidence="12 13" key="1">
    <citation type="submission" date="2019-03" db="EMBL/GenBank/DDBJ databases">
        <title>Sequencing 23 genomes of Wallemia ichthyophaga.</title>
        <authorList>
            <person name="Gostincar C."/>
        </authorList>
    </citation>
    <scope>NUCLEOTIDE SEQUENCE [LARGE SCALE GENOMIC DNA]</scope>
    <source>
        <strain evidence="12 13">EXF-5753</strain>
    </source>
</reference>
<dbReference type="PROSITE" id="PS50192">
    <property type="entry name" value="T_SNARE"/>
    <property type="match status" value="1"/>
</dbReference>
<dbReference type="AlphaFoldDB" id="A0A4T0FX64"/>
<keyword evidence="2" id="KW-0813">Transport</keyword>
<evidence type="ECO:0000256" key="9">
    <source>
        <dbReference type="SAM" id="MobiDB-lite"/>
    </source>
</evidence>
<keyword evidence="4" id="KW-0653">Protein transport</keyword>
<dbReference type="Proteomes" id="UP000310189">
    <property type="component" value="Unassembled WGS sequence"/>
</dbReference>
<dbReference type="GO" id="GO:0000139">
    <property type="term" value="C:Golgi membrane"/>
    <property type="evidence" value="ECO:0007669"/>
    <property type="project" value="UniProtKB-SubCell"/>
</dbReference>
<evidence type="ECO:0000256" key="3">
    <source>
        <dbReference type="ARBA" id="ARBA00022692"/>
    </source>
</evidence>
<dbReference type="SUPFAM" id="SSF58038">
    <property type="entry name" value="SNARE fusion complex"/>
    <property type="match status" value="1"/>
</dbReference>
<keyword evidence="6" id="KW-0333">Golgi apparatus</keyword>
<evidence type="ECO:0000256" key="7">
    <source>
        <dbReference type="ARBA" id="ARBA00023136"/>
    </source>
</evidence>
<name>A0A4T0FX64_9BASI</name>
<dbReference type="SMART" id="SM00397">
    <property type="entry name" value="t_SNARE"/>
    <property type="match status" value="1"/>
</dbReference>
<dbReference type="InterPro" id="IPR000727">
    <property type="entry name" value="T_SNARE_dom"/>
</dbReference>